<reference evidence="2 3" key="1">
    <citation type="journal article" date="2019" name="Nat. Ecol. Evol.">
        <title>Megaphylogeny resolves global patterns of mushroom evolution.</title>
        <authorList>
            <person name="Varga T."/>
            <person name="Krizsan K."/>
            <person name="Foldi C."/>
            <person name="Dima B."/>
            <person name="Sanchez-Garcia M."/>
            <person name="Sanchez-Ramirez S."/>
            <person name="Szollosi G.J."/>
            <person name="Szarkandi J.G."/>
            <person name="Papp V."/>
            <person name="Albert L."/>
            <person name="Andreopoulos W."/>
            <person name="Angelini C."/>
            <person name="Antonin V."/>
            <person name="Barry K.W."/>
            <person name="Bougher N.L."/>
            <person name="Buchanan P."/>
            <person name="Buyck B."/>
            <person name="Bense V."/>
            <person name="Catcheside P."/>
            <person name="Chovatia M."/>
            <person name="Cooper J."/>
            <person name="Damon W."/>
            <person name="Desjardin D."/>
            <person name="Finy P."/>
            <person name="Geml J."/>
            <person name="Haridas S."/>
            <person name="Hughes K."/>
            <person name="Justo A."/>
            <person name="Karasinski D."/>
            <person name="Kautmanova I."/>
            <person name="Kiss B."/>
            <person name="Kocsube S."/>
            <person name="Kotiranta H."/>
            <person name="LaButti K.M."/>
            <person name="Lechner B.E."/>
            <person name="Liimatainen K."/>
            <person name="Lipzen A."/>
            <person name="Lukacs Z."/>
            <person name="Mihaltcheva S."/>
            <person name="Morgado L.N."/>
            <person name="Niskanen T."/>
            <person name="Noordeloos M.E."/>
            <person name="Ohm R.A."/>
            <person name="Ortiz-Santana B."/>
            <person name="Ovrebo C."/>
            <person name="Racz N."/>
            <person name="Riley R."/>
            <person name="Savchenko A."/>
            <person name="Shiryaev A."/>
            <person name="Soop K."/>
            <person name="Spirin V."/>
            <person name="Szebenyi C."/>
            <person name="Tomsovsky M."/>
            <person name="Tulloss R.E."/>
            <person name="Uehling J."/>
            <person name="Grigoriev I.V."/>
            <person name="Vagvolgyi C."/>
            <person name="Papp T."/>
            <person name="Martin F.M."/>
            <person name="Miettinen O."/>
            <person name="Hibbett D.S."/>
            <person name="Nagy L.G."/>
        </authorList>
    </citation>
    <scope>NUCLEOTIDE SEQUENCE [LARGE SCALE GENOMIC DNA]</scope>
    <source>
        <strain evidence="2 3">HHB13444</strain>
    </source>
</reference>
<evidence type="ECO:0000256" key="1">
    <source>
        <dbReference type="SAM" id="MobiDB-lite"/>
    </source>
</evidence>
<organism evidence="2 3">
    <name type="scientific">Polyporus arcularius HHB13444</name>
    <dbReference type="NCBI Taxonomy" id="1314778"/>
    <lineage>
        <taxon>Eukaryota</taxon>
        <taxon>Fungi</taxon>
        <taxon>Dikarya</taxon>
        <taxon>Basidiomycota</taxon>
        <taxon>Agaricomycotina</taxon>
        <taxon>Agaricomycetes</taxon>
        <taxon>Polyporales</taxon>
        <taxon>Polyporaceae</taxon>
        <taxon>Polyporus</taxon>
    </lineage>
</organism>
<proteinExistence type="predicted"/>
<dbReference type="CDD" id="cd00303">
    <property type="entry name" value="retropepsin_like"/>
    <property type="match status" value="1"/>
</dbReference>
<feature type="region of interest" description="Disordered" evidence="1">
    <location>
        <begin position="74"/>
        <end position="132"/>
    </location>
</feature>
<feature type="compositionally biased region" description="Polar residues" evidence="1">
    <location>
        <begin position="111"/>
        <end position="122"/>
    </location>
</feature>
<name>A0A5C3NKJ9_9APHY</name>
<sequence>MSEGVAHSLGIDYDHRMRIPMQSANGQVSYTLGLARNIPVRFGSIVVYLQIHIIPSAPYDVLLGRPFDVLTSSSVQTNSDGSQTITLYDPNSDLETTIPTLPRIDPEFSRASPTPSRLQNRPTPGFQAGSRI</sequence>
<dbReference type="InterPro" id="IPR021109">
    <property type="entry name" value="Peptidase_aspartic_dom_sf"/>
</dbReference>
<dbReference type="Proteomes" id="UP000308197">
    <property type="component" value="Unassembled WGS sequence"/>
</dbReference>
<gene>
    <name evidence="2" type="ORF">K466DRAFT_142949</name>
</gene>
<keyword evidence="3" id="KW-1185">Reference proteome</keyword>
<dbReference type="Gene3D" id="2.40.70.10">
    <property type="entry name" value="Acid Proteases"/>
    <property type="match status" value="1"/>
</dbReference>
<dbReference type="AlphaFoldDB" id="A0A5C3NKJ9"/>
<dbReference type="EMBL" id="ML213221">
    <property type="protein sequence ID" value="TFK77734.1"/>
    <property type="molecule type" value="Genomic_DNA"/>
</dbReference>
<dbReference type="InParanoid" id="A0A5C3NKJ9"/>
<accession>A0A5C3NKJ9</accession>
<feature type="compositionally biased region" description="Polar residues" evidence="1">
    <location>
        <begin position="74"/>
        <end position="86"/>
    </location>
</feature>
<dbReference type="STRING" id="1314778.A0A5C3NKJ9"/>
<evidence type="ECO:0000313" key="2">
    <source>
        <dbReference type="EMBL" id="TFK77734.1"/>
    </source>
</evidence>
<evidence type="ECO:0000313" key="3">
    <source>
        <dbReference type="Proteomes" id="UP000308197"/>
    </source>
</evidence>
<protein>
    <submittedName>
        <fullName evidence="2">Uncharacterized protein</fullName>
    </submittedName>
</protein>